<feature type="transmembrane region" description="Helical" evidence="1">
    <location>
        <begin position="59"/>
        <end position="79"/>
    </location>
</feature>
<keyword evidence="1" id="KW-0812">Transmembrane</keyword>
<reference evidence="3" key="1">
    <citation type="submission" date="2020-06" db="EMBL/GenBank/DDBJ databases">
        <title>Legume-microbial interactions unlock mineral nutrients during tropical forest succession.</title>
        <authorList>
            <person name="Epihov D.Z."/>
        </authorList>
    </citation>
    <scope>NUCLEOTIDE SEQUENCE [LARGE SCALE GENOMIC DNA]</scope>
    <source>
        <strain evidence="3">Pan2503</strain>
    </source>
</reference>
<keyword evidence="4" id="KW-1185">Reference proteome</keyword>
<accession>A0A7V8NUG2</accession>
<gene>
    <name evidence="3" type="ORF">HRJ53_21460</name>
</gene>
<protein>
    <submittedName>
        <fullName evidence="3">Transposase</fullName>
    </submittedName>
</protein>
<evidence type="ECO:0000259" key="2">
    <source>
        <dbReference type="Pfam" id="PF05598"/>
    </source>
</evidence>
<comment type="caution">
    <text evidence="3">The sequence shown here is derived from an EMBL/GenBank/DDBJ whole genome shotgun (WGS) entry which is preliminary data.</text>
</comment>
<dbReference type="Proteomes" id="UP000567293">
    <property type="component" value="Unassembled WGS sequence"/>
</dbReference>
<dbReference type="Pfam" id="PF05598">
    <property type="entry name" value="DUF772"/>
    <property type="match status" value="1"/>
</dbReference>
<keyword evidence="1" id="KW-1133">Transmembrane helix</keyword>
<dbReference type="AlphaFoldDB" id="A0A7V8NUG2"/>
<keyword evidence="1" id="KW-0472">Membrane</keyword>
<proteinExistence type="predicted"/>
<feature type="domain" description="Transposase InsH N-terminal" evidence="2">
    <location>
        <begin position="20"/>
        <end position="112"/>
    </location>
</feature>
<dbReference type="PANTHER" id="PTHR33408">
    <property type="entry name" value="TRANSPOSASE"/>
    <property type="match status" value="1"/>
</dbReference>
<feature type="non-terminal residue" evidence="3">
    <location>
        <position position="132"/>
    </location>
</feature>
<dbReference type="PANTHER" id="PTHR33408:SF2">
    <property type="entry name" value="TRANSPOSASE DDE DOMAIN-CONTAINING PROTEIN"/>
    <property type="match status" value="1"/>
</dbReference>
<sequence>MSKTFRPWKIDEPQLLPATVQDFVAEDHLARFVVSLVTEELDLVEITASYLGEKGQPPFHPAMMAALLLYAYCCGIYSARRVAKACRERVDFMSIVALDPPDFRTICEFRKRHLKALSGLFVQVLKLCEKAD</sequence>
<dbReference type="EMBL" id="JACDQQ010002066">
    <property type="protein sequence ID" value="MBA0087561.1"/>
    <property type="molecule type" value="Genomic_DNA"/>
</dbReference>
<dbReference type="InterPro" id="IPR008490">
    <property type="entry name" value="Transposase_InsH_N"/>
</dbReference>
<evidence type="ECO:0000313" key="4">
    <source>
        <dbReference type="Proteomes" id="UP000567293"/>
    </source>
</evidence>
<name>A0A7V8NUG2_9BACT</name>
<evidence type="ECO:0000313" key="3">
    <source>
        <dbReference type="EMBL" id="MBA0087561.1"/>
    </source>
</evidence>
<organism evidence="3 4">
    <name type="scientific">Candidatus Acidiferrum panamense</name>
    <dbReference type="NCBI Taxonomy" id="2741543"/>
    <lineage>
        <taxon>Bacteria</taxon>
        <taxon>Pseudomonadati</taxon>
        <taxon>Acidobacteriota</taxon>
        <taxon>Terriglobia</taxon>
        <taxon>Candidatus Acidiferrales</taxon>
        <taxon>Candidatus Acidiferrum</taxon>
    </lineage>
</organism>
<evidence type="ECO:0000256" key="1">
    <source>
        <dbReference type="SAM" id="Phobius"/>
    </source>
</evidence>